<evidence type="ECO:0000313" key="1">
    <source>
        <dbReference type="EMBL" id="MBK6300858.1"/>
    </source>
</evidence>
<protein>
    <submittedName>
        <fullName evidence="1">Uncharacterized protein</fullName>
    </submittedName>
</protein>
<dbReference type="Proteomes" id="UP000718281">
    <property type="component" value="Unassembled WGS sequence"/>
</dbReference>
<dbReference type="AlphaFoldDB" id="A0A935CDH3"/>
<sequence>MTPLLDPAQLAVEAFLRTDPEVVRRFGATPHDGRLACAFAPIVPRRDNHLFARFLCLEVMGTGPGAYSISGSASSIAMTIDPASGAVRDWRTPRDGADGRTDLGEMFPADVMNAFRSADTATANRQTSEMQSRCLAIANELAAAS</sequence>
<name>A0A935CDH3_9MICO</name>
<evidence type="ECO:0000313" key="2">
    <source>
        <dbReference type="Proteomes" id="UP000718281"/>
    </source>
</evidence>
<comment type="caution">
    <text evidence="1">The sequence shown here is derived from an EMBL/GenBank/DDBJ whole genome shotgun (WGS) entry which is preliminary data.</text>
</comment>
<proteinExistence type="predicted"/>
<reference evidence="1 2" key="1">
    <citation type="submission" date="2020-10" db="EMBL/GenBank/DDBJ databases">
        <title>Connecting structure to function with the recovery of over 1000 high-quality activated sludge metagenome-assembled genomes encoding full-length rRNA genes using long-read sequencing.</title>
        <authorList>
            <person name="Singleton C.M."/>
            <person name="Petriglieri F."/>
            <person name="Kristensen J.M."/>
            <person name="Kirkegaard R.H."/>
            <person name="Michaelsen T.Y."/>
            <person name="Andersen M.H."/>
            <person name="Karst S.M."/>
            <person name="Dueholm M.S."/>
            <person name="Nielsen P.H."/>
            <person name="Albertsen M."/>
        </authorList>
    </citation>
    <scope>NUCLEOTIDE SEQUENCE [LARGE SCALE GENOMIC DNA]</scope>
    <source>
        <strain evidence="1">AalE_18-Q3-R2-46_BAT3C.188</strain>
    </source>
</reference>
<gene>
    <name evidence="1" type="ORF">IPF40_07325</name>
</gene>
<organism evidence="1 2">
    <name type="scientific">Candidatus Phosphoribacter hodrii</name>
    <dbReference type="NCBI Taxonomy" id="2953743"/>
    <lineage>
        <taxon>Bacteria</taxon>
        <taxon>Bacillati</taxon>
        <taxon>Actinomycetota</taxon>
        <taxon>Actinomycetes</taxon>
        <taxon>Micrococcales</taxon>
        <taxon>Dermatophilaceae</taxon>
        <taxon>Candidatus Phosphoribacter</taxon>
    </lineage>
</organism>
<dbReference type="EMBL" id="JADIXZ010000004">
    <property type="protein sequence ID" value="MBK6300858.1"/>
    <property type="molecule type" value="Genomic_DNA"/>
</dbReference>
<accession>A0A935CDH3</accession>